<dbReference type="AlphaFoldDB" id="A0A0E9S4Z6"/>
<protein>
    <submittedName>
        <fullName evidence="1">Uncharacterized protein</fullName>
    </submittedName>
</protein>
<evidence type="ECO:0000313" key="1">
    <source>
        <dbReference type="EMBL" id="JAH36504.1"/>
    </source>
</evidence>
<sequence length="59" mass="6602">MGEGALDPRLFPPVSILPAFHHFGKGLVWSHLSRKTLANSNLAFQFLQYFHTGPLETAH</sequence>
<reference evidence="1" key="1">
    <citation type="submission" date="2014-11" db="EMBL/GenBank/DDBJ databases">
        <authorList>
            <person name="Amaro Gonzalez C."/>
        </authorList>
    </citation>
    <scope>NUCLEOTIDE SEQUENCE</scope>
</reference>
<reference evidence="1" key="2">
    <citation type="journal article" date="2015" name="Fish Shellfish Immunol.">
        <title>Early steps in the European eel (Anguilla anguilla)-Vibrio vulnificus interaction in the gills: Role of the RtxA13 toxin.</title>
        <authorList>
            <person name="Callol A."/>
            <person name="Pajuelo D."/>
            <person name="Ebbesson L."/>
            <person name="Teles M."/>
            <person name="MacKenzie S."/>
            <person name="Amaro C."/>
        </authorList>
    </citation>
    <scope>NUCLEOTIDE SEQUENCE</scope>
</reference>
<proteinExistence type="predicted"/>
<organism evidence="1">
    <name type="scientific">Anguilla anguilla</name>
    <name type="common">European freshwater eel</name>
    <name type="synonym">Muraena anguilla</name>
    <dbReference type="NCBI Taxonomy" id="7936"/>
    <lineage>
        <taxon>Eukaryota</taxon>
        <taxon>Metazoa</taxon>
        <taxon>Chordata</taxon>
        <taxon>Craniata</taxon>
        <taxon>Vertebrata</taxon>
        <taxon>Euteleostomi</taxon>
        <taxon>Actinopterygii</taxon>
        <taxon>Neopterygii</taxon>
        <taxon>Teleostei</taxon>
        <taxon>Anguilliformes</taxon>
        <taxon>Anguillidae</taxon>
        <taxon>Anguilla</taxon>
    </lineage>
</organism>
<dbReference type="EMBL" id="GBXM01072073">
    <property type="protein sequence ID" value="JAH36504.1"/>
    <property type="molecule type" value="Transcribed_RNA"/>
</dbReference>
<name>A0A0E9S4Z6_ANGAN</name>
<accession>A0A0E9S4Z6</accession>